<comment type="caution">
    <text evidence="2">The sequence shown here is derived from an EMBL/GenBank/DDBJ whole genome shotgun (WGS) entry which is preliminary data.</text>
</comment>
<feature type="region of interest" description="Disordered" evidence="1">
    <location>
        <begin position="195"/>
        <end position="227"/>
    </location>
</feature>
<organism evidence="2 3">
    <name type="scientific">Carex littledalei</name>
    <dbReference type="NCBI Taxonomy" id="544730"/>
    <lineage>
        <taxon>Eukaryota</taxon>
        <taxon>Viridiplantae</taxon>
        <taxon>Streptophyta</taxon>
        <taxon>Embryophyta</taxon>
        <taxon>Tracheophyta</taxon>
        <taxon>Spermatophyta</taxon>
        <taxon>Magnoliopsida</taxon>
        <taxon>Liliopsida</taxon>
        <taxon>Poales</taxon>
        <taxon>Cyperaceae</taxon>
        <taxon>Cyperoideae</taxon>
        <taxon>Cariceae</taxon>
        <taxon>Carex</taxon>
        <taxon>Carex subgen. Euthyceras</taxon>
    </lineage>
</organism>
<evidence type="ECO:0000313" key="2">
    <source>
        <dbReference type="EMBL" id="KAF3331140.1"/>
    </source>
</evidence>
<evidence type="ECO:0000313" key="3">
    <source>
        <dbReference type="Proteomes" id="UP000623129"/>
    </source>
</evidence>
<gene>
    <name evidence="2" type="ORF">FCM35_KLT04494</name>
</gene>
<dbReference type="OrthoDB" id="767245at2759"/>
<accession>A0A833VLB3</accession>
<sequence length="246" mass="27246">MSMAKKSSTTAQDSKFSWEEVAKKLSLWHTATFRPVLTHDDLEPILASAGFCPVRSAAEPSQSPPIKGDGASSTVVTWREYEYCNGAGKGRAKGWRPRPRLPWGRLDGLHLFTYEAFLISLEFYLGPHLVPNLFHVRAMPVTKKHDMALEKSYRPMRDCGIDEEGIFVYREGTLDQLTKAASGYSNSFSLISNSTYSTSTSTNCTESEGGLKKRNQNETSNDGSPDCSSLIPLKDLFPSTDIVSFS</sequence>
<reference evidence="2" key="1">
    <citation type="submission" date="2020-01" db="EMBL/GenBank/DDBJ databases">
        <title>Genome sequence of Kobresia littledalei, the first chromosome-level genome in the family Cyperaceae.</title>
        <authorList>
            <person name="Qu G."/>
        </authorList>
    </citation>
    <scope>NUCLEOTIDE SEQUENCE</scope>
    <source>
        <strain evidence="2">C.B.Clarke</strain>
        <tissue evidence="2">Leaf</tissue>
    </source>
</reference>
<protein>
    <submittedName>
        <fullName evidence="2">Uncharacterized protein</fullName>
    </submittedName>
</protein>
<name>A0A833VLB3_9POAL</name>
<evidence type="ECO:0000256" key="1">
    <source>
        <dbReference type="SAM" id="MobiDB-lite"/>
    </source>
</evidence>
<dbReference type="Proteomes" id="UP000623129">
    <property type="component" value="Unassembled WGS sequence"/>
</dbReference>
<feature type="compositionally biased region" description="Polar residues" evidence="1">
    <location>
        <begin position="217"/>
        <end position="227"/>
    </location>
</feature>
<keyword evidence="3" id="KW-1185">Reference proteome</keyword>
<proteinExistence type="predicted"/>
<feature type="compositionally biased region" description="Low complexity" evidence="1">
    <location>
        <begin position="195"/>
        <end position="207"/>
    </location>
</feature>
<dbReference type="EMBL" id="SWLB01000013">
    <property type="protein sequence ID" value="KAF3331140.1"/>
    <property type="molecule type" value="Genomic_DNA"/>
</dbReference>
<dbReference type="AlphaFoldDB" id="A0A833VLB3"/>